<name>A0A521F215_SACCC</name>
<keyword evidence="3" id="KW-1185">Reference proteome</keyword>
<evidence type="ECO:0000313" key="3">
    <source>
        <dbReference type="Proteomes" id="UP000319040"/>
    </source>
</evidence>
<sequence length="212" mass="23863">MVKKVFVCIAICLACSSSGLAQLTYRLEIGVGGSPYIEHGIAKTVAGGIGYSFFEELTVFGGLNLFSQRSYVFSFEAESDLAKREENKTENFTSFLLQAGTHYSITLKSFTENKSQWEYKRIGVFPEINTYFNPHLNRKYKAANGQEYKAPSTTQLSYGFGGGVFYGSWKMYLALKYECNTIDNLESVRKLAPTLEKSNTFNHVVSLVFVFR</sequence>
<gene>
    <name evidence="2" type="ORF">SAMN06265379_11340</name>
</gene>
<dbReference type="Proteomes" id="UP000319040">
    <property type="component" value="Unassembled WGS sequence"/>
</dbReference>
<feature type="chain" id="PRO_5021857952" description="Outer membrane protein beta-barrel domain-containing protein" evidence="1">
    <location>
        <begin position="22"/>
        <end position="212"/>
    </location>
</feature>
<feature type="signal peptide" evidence="1">
    <location>
        <begin position="1"/>
        <end position="21"/>
    </location>
</feature>
<evidence type="ECO:0008006" key="4">
    <source>
        <dbReference type="Google" id="ProtNLM"/>
    </source>
</evidence>
<evidence type="ECO:0000256" key="1">
    <source>
        <dbReference type="SAM" id="SignalP"/>
    </source>
</evidence>
<dbReference type="OrthoDB" id="1117311at2"/>
<reference evidence="2 3" key="1">
    <citation type="submission" date="2017-05" db="EMBL/GenBank/DDBJ databases">
        <authorList>
            <person name="Varghese N."/>
            <person name="Submissions S."/>
        </authorList>
    </citation>
    <scope>NUCLEOTIDE SEQUENCE [LARGE SCALE GENOMIC DNA]</scope>
    <source>
        <strain evidence="2 3">DSM 27040</strain>
    </source>
</reference>
<dbReference type="AlphaFoldDB" id="A0A521F215"/>
<protein>
    <recommendedName>
        <fullName evidence="4">Outer membrane protein beta-barrel domain-containing protein</fullName>
    </recommendedName>
</protein>
<proteinExistence type="predicted"/>
<dbReference type="EMBL" id="FXTB01000013">
    <property type="protein sequence ID" value="SMO90147.1"/>
    <property type="molecule type" value="Genomic_DNA"/>
</dbReference>
<accession>A0A521F215</accession>
<dbReference type="RefSeq" id="WP_142534662.1">
    <property type="nucleotide sequence ID" value="NZ_FXTB01000013.1"/>
</dbReference>
<keyword evidence="1" id="KW-0732">Signal</keyword>
<organism evidence="2 3">
    <name type="scientific">Saccharicrinis carchari</name>
    <dbReference type="NCBI Taxonomy" id="1168039"/>
    <lineage>
        <taxon>Bacteria</taxon>
        <taxon>Pseudomonadati</taxon>
        <taxon>Bacteroidota</taxon>
        <taxon>Bacteroidia</taxon>
        <taxon>Marinilabiliales</taxon>
        <taxon>Marinilabiliaceae</taxon>
        <taxon>Saccharicrinis</taxon>
    </lineage>
</organism>
<evidence type="ECO:0000313" key="2">
    <source>
        <dbReference type="EMBL" id="SMO90147.1"/>
    </source>
</evidence>